<gene>
    <name evidence="1" type="ORF">EDC22_101260</name>
</gene>
<accession>A0A4R3MHA3</accession>
<dbReference type="RefSeq" id="WP_245499573.1">
    <property type="nucleotide sequence ID" value="NZ_SMAK01000001.1"/>
</dbReference>
<comment type="caution">
    <text evidence="1">The sequence shown here is derived from an EMBL/GenBank/DDBJ whole genome shotgun (WGS) entry which is preliminary data.</text>
</comment>
<keyword evidence="2" id="KW-1185">Reference proteome</keyword>
<sequence>MNYSSAQSIAVAAPNSAEEIRASIIRSFRDSDRRLTPYRHWVLTDTMPEPTARAVARLPFPAPIIDDTGGKRDTHNSTRIFFSQENQAAHPLCAAIAEALQHPETVAAIAEVTGANLAGSSLRIEYAQDRDGFWLEPHTDIGPKRITFLHYLIDLPGAETLGTDIYEDDPGHTHVGSSPAAFNQSMVFVPASNTWHGFEKRPIPGIRRSLIINYVGPEWRNRHELAFPDQPV</sequence>
<protein>
    <recommendedName>
        <fullName evidence="3">2-oxoglutarate-Fe(II)-dependent oxygenase superfamily protein</fullName>
    </recommendedName>
</protein>
<dbReference type="Proteomes" id="UP000295678">
    <property type="component" value="Unassembled WGS sequence"/>
</dbReference>
<evidence type="ECO:0000313" key="1">
    <source>
        <dbReference type="EMBL" id="TCT13395.1"/>
    </source>
</evidence>
<dbReference type="AlphaFoldDB" id="A0A4R3MHA3"/>
<evidence type="ECO:0000313" key="2">
    <source>
        <dbReference type="Proteomes" id="UP000295678"/>
    </source>
</evidence>
<organism evidence="1 2">
    <name type="scientific">Tepidamorphus gemmatus</name>
    <dbReference type="NCBI Taxonomy" id="747076"/>
    <lineage>
        <taxon>Bacteria</taxon>
        <taxon>Pseudomonadati</taxon>
        <taxon>Pseudomonadota</taxon>
        <taxon>Alphaproteobacteria</taxon>
        <taxon>Hyphomicrobiales</taxon>
        <taxon>Tepidamorphaceae</taxon>
        <taxon>Tepidamorphus</taxon>
    </lineage>
</organism>
<reference evidence="1 2" key="1">
    <citation type="submission" date="2019-03" db="EMBL/GenBank/DDBJ databases">
        <title>Genomic Encyclopedia of Type Strains, Phase IV (KMG-IV): sequencing the most valuable type-strain genomes for metagenomic binning, comparative biology and taxonomic classification.</title>
        <authorList>
            <person name="Goeker M."/>
        </authorList>
    </citation>
    <scope>NUCLEOTIDE SEQUENCE [LARGE SCALE GENOMIC DNA]</scope>
    <source>
        <strain evidence="1 2">DSM 19345</strain>
    </source>
</reference>
<dbReference type="EMBL" id="SMAK01000001">
    <property type="protein sequence ID" value="TCT13395.1"/>
    <property type="molecule type" value="Genomic_DNA"/>
</dbReference>
<name>A0A4R3MHA3_9HYPH</name>
<proteinExistence type="predicted"/>
<evidence type="ECO:0008006" key="3">
    <source>
        <dbReference type="Google" id="ProtNLM"/>
    </source>
</evidence>
<dbReference type="Gene3D" id="2.60.120.620">
    <property type="entry name" value="q2cbj1_9rhob like domain"/>
    <property type="match status" value="1"/>
</dbReference>